<dbReference type="InterPro" id="IPR014710">
    <property type="entry name" value="RmlC-like_jellyroll"/>
</dbReference>
<dbReference type="CDD" id="cd02241">
    <property type="entry name" value="cupin_OxOx"/>
    <property type="match status" value="1"/>
</dbReference>
<dbReference type="GO" id="GO:0030145">
    <property type="term" value="F:manganese ion binding"/>
    <property type="evidence" value="ECO:0007669"/>
    <property type="project" value="InterPro"/>
</dbReference>
<protein>
    <recommendedName>
        <fullName evidence="7">Cupin type-1 domain-containing protein</fullName>
    </recommendedName>
</protein>
<dbReference type="InterPro" id="IPR001929">
    <property type="entry name" value="Germin"/>
</dbReference>
<dbReference type="SMART" id="SM00835">
    <property type="entry name" value="Cupin_1"/>
    <property type="match status" value="1"/>
</dbReference>
<keyword evidence="5" id="KW-0464">Manganese</keyword>
<dbReference type="SUPFAM" id="SSF51182">
    <property type="entry name" value="RmlC-like cupins"/>
    <property type="match status" value="1"/>
</dbReference>
<reference evidence="8 9" key="1">
    <citation type="submission" date="2017-05" db="EMBL/GenBank/DDBJ databases">
        <title>Draft genome sequence of Elsinoe australis.</title>
        <authorList>
            <person name="Cheng Q."/>
        </authorList>
    </citation>
    <scope>NUCLEOTIDE SEQUENCE [LARGE SCALE GENOMIC DNA]</scope>
    <source>
        <strain evidence="8 9">NL1</strain>
    </source>
</reference>
<comment type="subcellular location">
    <subcellularLocation>
        <location evidence="1">Secreted</location>
    </subcellularLocation>
</comment>
<dbReference type="PRINTS" id="PR00325">
    <property type="entry name" value="GERMIN"/>
</dbReference>
<evidence type="ECO:0000313" key="9">
    <source>
        <dbReference type="Proteomes" id="UP000243723"/>
    </source>
</evidence>
<dbReference type="InterPro" id="IPR006045">
    <property type="entry name" value="Cupin_1"/>
</dbReference>
<keyword evidence="6" id="KW-0732">Signal</keyword>
<evidence type="ECO:0000256" key="1">
    <source>
        <dbReference type="ARBA" id="ARBA00004613"/>
    </source>
</evidence>
<evidence type="ECO:0000256" key="2">
    <source>
        <dbReference type="ARBA" id="ARBA00007456"/>
    </source>
</evidence>
<feature type="signal peptide" evidence="6">
    <location>
        <begin position="1"/>
        <end position="21"/>
    </location>
</feature>
<keyword evidence="3" id="KW-0964">Secreted</keyword>
<accession>A0A2P7ZDB8</accession>
<dbReference type="OrthoDB" id="1921208at2759"/>
<name>A0A2P7ZDB8_9PEZI</name>
<comment type="caution">
    <text evidence="8">The sequence shown here is derived from an EMBL/GenBank/DDBJ whole genome shotgun (WGS) entry which is preliminary data.</text>
</comment>
<dbReference type="Pfam" id="PF00190">
    <property type="entry name" value="Cupin_1"/>
    <property type="match status" value="1"/>
</dbReference>
<evidence type="ECO:0000259" key="7">
    <source>
        <dbReference type="SMART" id="SM00835"/>
    </source>
</evidence>
<dbReference type="EMBL" id="NHZQ01000236">
    <property type="protein sequence ID" value="PSK46200.1"/>
    <property type="molecule type" value="Genomic_DNA"/>
</dbReference>
<evidence type="ECO:0000256" key="5">
    <source>
        <dbReference type="ARBA" id="ARBA00023211"/>
    </source>
</evidence>
<evidence type="ECO:0000313" key="8">
    <source>
        <dbReference type="EMBL" id="PSK46200.1"/>
    </source>
</evidence>
<organism evidence="8 9">
    <name type="scientific">Elsinoe australis</name>
    <dbReference type="NCBI Taxonomy" id="40998"/>
    <lineage>
        <taxon>Eukaryota</taxon>
        <taxon>Fungi</taxon>
        <taxon>Dikarya</taxon>
        <taxon>Ascomycota</taxon>
        <taxon>Pezizomycotina</taxon>
        <taxon>Dothideomycetes</taxon>
        <taxon>Dothideomycetidae</taxon>
        <taxon>Myriangiales</taxon>
        <taxon>Elsinoaceae</taxon>
        <taxon>Elsinoe</taxon>
    </lineage>
</organism>
<evidence type="ECO:0000256" key="6">
    <source>
        <dbReference type="SAM" id="SignalP"/>
    </source>
</evidence>
<keyword evidence="4" id="KW-0479">Metal-binding</keyword>
<dbReference type="AlphaFoldDB" id="A0A2P7ZDB8"/>
<dbReference type="Gene3D" id="2.60.120.10">
    <property type="entry name" value="Jelly Rolls"/>
    <property type="match status" value="1"/>
</dbReference>
<comment type="similarity">
    <text evidence="2">Belongs to the germin family.</text>
</comment>
<dbReference type="PANTHER" id="PTHR31238">
    <property type="entry name" value="GERMIN-LIKE PROTEIN SUBFAMILY 3 MEMBER 3"/>
    <property type="match status" value="1"/>
</dbReference>
<keyword evidence="9" id="KW-1185">Reference proteome</keyword>
<proteinExistence type="inferred from homology"/>
<evidence type="ECO:0000256" key="3">
    <source>
        <dbReference type="ARBA" id="ARBA00022525"/>
    </source>
</evidence>
<gene>
    <name evidence="8" type="ORF">B9Z65_5168</name>
</gene>
<evidence type="ECO:0000256" key="4">
    <source>
        <dbReference type="ARBA" id="ARBA00022723"/>
    </source>
</evidence>
<dbReference type="Proteomes" id="UP000243723">
    <property type="component" value="Unassembled WGS sequence"/>
</dbReference>
<sequence length="240" mass="25380">MRPSFIQAFFATSLLSTCALAVDKTINPDLVAKLRSAATNLDRLALLPDDEDWTFDFNNQSNSHYQPGGVVNANAATFPAVIGNGMTMAILNLGPCSMLPPHLHPRASNYVVAVHGTTQTYMIAENGARTVSALLSPGQMTIFPQGAIHTMFNTGCDNAQLVSALSSEDTGTMNLVNGLYQFGDEDADLVNAAFGYQNVVGKGSEGKVPAVGSGSVFGKKQCLEKCKGVKAGDTWGMRAQ</sequence>
<dbReference type="GO" id="GO:0005576">
    <property type="term" value="C:extracellular region"/>
    <property type="evidence" value="ECO:0007669"/>
    <property type="project" value="UniProtKB-SubCell"/>
</dbReference>
<feature type="chain" id="PRO_5015173828" description="Cupin type-1 domain-containing protein" evidence="6">
    <location>
        <begin position="22"/>
        <end position="240"/>
    </location>
</feature>
<dbReference type="STRING" id="40998.A0A2P7ZDB8"/>
<dbReference type="InterPro" id="IPR011051">
    <property type="entry name" value="RmlC_Cupin_sf"/>
</dbReference>
<feature type="domain" description="Cupin type-1" evidence="7">
    <location>
        <begin position="55"/>
        <end position="188"/>
    </location>
</feature>